<dbReference type="InterPro" id="IPR036259">
    <property type="entry name" value="MFS_trans_sf"/>
</dbReference>
<accession>A0A8E3B4J2</accession>
<dbReference type="RefSeq" id="WP_109665325.1">
    <property type="nucleotide sequence ID" value="NZ_QGGH01000003.1"/>
</dbReference>
<dbReference type="InterPro" id="IPR008523">
    <property type="entry name" value="DUF805"/>
</dbReference>
<dbReference type="EMBL" id="QGGH01000003">
    <property type="protein sequence ID" value="PWJ91435.1"/>
    <property type="molecule type" value="Genomic_DNA"/>
</dbReference>
<dbReference type="PANTHER" id="PTHR34980">
    <property type="entry name" value="INNER MEMBRANE PROTEIN-RELATED-RELATED"/>
    <property type="match status" value="1"/>
</dbReference>
<dbReference type="Proteomes" id="UP000245631">
    <property type="component" value="Unassembled WGS sequence"/>
</dbReference>
<dbReference type="SUPFAM" id="SSF103473">
    <property type="entry name" value="MFS general substrate transporter"/>
    <property type="match status" value="1"/>
</dbReference>
<proteinExistence type="predicted"/>
<dbReference type="GeneID" id="61052106"/>
<evidence type="ECO:0000256" key="2">
    <source>
        <dbReference type="SAM" id="Phobius"/>
    </source>
</evidence>
<dbReference type="Pfam" id="PF05656">
    <property type="entry name" value="DUF805"/>
    <property type="match status" value="1"/>
</dbReference>
<feature type="transmembrane region" description="Helical" evidence="2">
    <location>
        <begin position="146"/>
        <end position="165"/>
    </location>
</feature>
<keyword evidence="2" id="KW-0812">Transmembrane</keyword>
<evidence type="ECO:0000313" key="3">
    <source>
        <dbReference type="EMBL" id="PWJ91435.1"/>
    </source>
</evidence>
<gene>
    <name evidence="3" type="ORF">C8D77_103130</name>
</gene>
<organism evidence="3 4">
    <name type="scientific">Rhizobium loti</name>
    <name type="common">Mesorhizobium loti</name>
    <dbReference type="NCBI Taxonomy" id="381"/>
    <lineage>
        <taxon>Bacteria</taxon>
        <taxon>Pseudomonadati</taxon>
        <taxon>Pseudomonadota</taxon>
        <taxon>Alphaproteobacteria</taxon>
        <taxon>Hyphomicrobiales</taxon>
        <taxon>Phyllobacteriaceae</taxon>
        <taxon>Mesorhizobium</taxon>
    </lineage>
</organism>
<feature type="transmembrane region" description="Helical" evidence="2">
    <location>
        <begin position="110"/>
        <end position="134"/>
    </location>
</feature>
<evidence type="ECO:0000256" key="1">
    <source>
        <dbReference type="SAM" id="MobiDB-lite"/>
    </source>
</evidence>
<dbReference type="GO" id="GO:0005886">
    <property type="term" value="C:plasma membrane"/>
    <property type="evidence" value="ECO:0007669"/>
    <property type="project" value="TreeGrafter"/>
</dbReference>
<keyword evidence="2" id="KW-1133">Transmembrane helix</keyword>
<comment type="caution">
    <text evidence="3">The sequence shown here is derived from an EMBL/GenBank/DDBJ whole genome shotgun (WGS) entry which is preliminary data.</text>
</comment>
<keyword evidence="2" id="KW-0472">Membrane</keyword>
<evidence type="ECO:0000313" key="4">
    <source>
        <dbReference type="Proteomes" id="UP000245631"/>
    </source>
</evidence>
<dbReference type="SUPFAM" id="SSF50249">
    <property type="entry name" value="Nucleic acid-binding proteins"/>
    <property type="match status" value="1"/>
</dbReference>
<dbReference type="AlphaFoldDB" id="A0A8E3B4J2"/>
<name>A0A8E3B4J2_RHILI</name>
<sequence>MQGAVLHYDKDQDYGYINGVDGKRYFFVRNDVTQGAALVSGTLVEFQPDDGTAHNIVAVNSTTTSSPPGQPGRTAENQPTRPTGLWAYFGNTVSVNYFNFNGRARRKEFWAFWLCFNLVLVALLGFGILVNLAINGFGINAGRTSIGLLPAAVFVLAFGLPWIALTVRRLHDVGLSGWFVLLCFIPVIGGAGLLVLGLVPSHLGENPWGRMPAGVRI</sequence>
<dbReference type="Gene3D" id="2.40.50.140">
    <property type="entry name" value="Nucleic acid-binding proteins"/>
    <property type="match status" value="1"/>
</dbReference>
<dbReference type="PANTHER" id="PTHR34980:SF2">
    <property type="entry name" value="INNER MEMBRANE PROTEIN YHAH-RELATED"/>
    <property type="match status" value="1"/>
</dbReference>
<feature type="region of interest" description="Disordered" evidence="1">
    <location>
        <begin position="60"/>
        <end position="81"/>
    </location>
</feature>
<feature type="transmembrane region" description="Helical" evidence="2">
    <location>
        <begin position="177"/>
        <end position="199"/>
    </location>
</feature>
<reference evidence="3 4" key="1">
    <citation type="submission" date="2018-05" db="EMBL/GenBank/DDBJ databases">
        <title>Genomic Encyclopedia of Type Strains, Phase IV (KMG-IV): sequencing the most valuable type-strain genomes for metagenomic binning, comparative biology and taxonomic classification.</title>
        <authorList>
            <person name="Goeker M."/>
        </authorList>
    </citation>
    <scope>NUCLEOTIDE SEQUENCE [LARGE SCALE GENOMIC DNA]</scope>
    <source>
        <strain evidence="3 4">DSM 2626</strain>
    </source>
</reference>
<protein>
    <submittedName>
        <fullName evidence="3">Uncharacterized membrane protein YhaH (DUF805 family)</fullName>
    </submittedName>
</protein>
<dbReference type="InterPro" id="IPR012340">
    <property type="entry name" value="NA-bd_OB-fold"/>
</dbReference>